<keyword evidence="2" id="KW-1185">Reference proteome</keyword>
<accession>A0A939KIV6</accession>
<name>A0A939KIV6_9CLOT</name>
<protein>
    <submittedName>
        <fullName evidence="1">Uncharacterized protein</fullName>
    </submittedName>
</protein>
<dbReference type="RefSeq" id="WP_207598905.1">
    <property type="nucleotide sequence ID" value="NZ_JAFNJU010000003.1"/>
</dbReference>
<organism evidence="1 2">
    <name type="scientific">Proteiniclasticum aestuarii</name>
    <dbReference type="NCBI Taxonomy" id="2817862"/>
    <lineage>
        <taxon>Bacteria</taxon>
        <taxon>Bacillati</taxon>
        <taxon>Bacillota</taxon>
        <taxon>Clostridia</taxon>
        <taxon>Eubacteriales</taxon>
        <taxon>Clostridiaceae</taxon>
        <taxon>Proteiniclasticum</taxon>
    </lineage>
</organism>
<dbReference type="AlphaFoldDB" id="A0A939KIV6"/>
<gene>
    <name evidence="1" type="ORF">J3A84_04960</name>
</gene>
<dbReference type="EMBL" id="JAFNJU010000003">
    <property type="protein sequence ID" value="MBO1264391.1"/>
    <property type="molecule type" value="Genomic_DNA"/>
</dbReference>
<dbReference type="Proteomes" id="UP000664218">
    <property type="component" value="Unassembled WGS sequence"/>
</dbReference>
<evidence type="ECO:0000313" key="2">
    <source>
        <dbReference type="Proteomes" id="UP000664218"/>
    </source>
</evidence>
<reference evidence="1" key="1">
    <citation type="submission" date="2021-03" db="EMBL/GenBank/DDBJ databases">
        <title>Proteiniclasticum marinus sp. nov., isolated from tidal flat sediment.</title>
        <authorList>
            <person name="Namirimu T."/>
            <person name="Yang J.-A."/>
            <person name="Yang S.-H."/>
            <person name="Kim Y.-J."/>
            <person name="Kwon K.K."/>
        </authorList>
    </citation>
    <scope>NUCLEOTIDE SEQUENCE</scope>
    <source>
        <strain evidence="1">SCR006</strain>
    </source>
</reference>
<comment type="caution">
    <text evidence="1">The sequence shown here is derived from an EMBL/GenBank/DDBJ whole genome shotgun (WGS) entry which is preliminary data.</text>
</comment>
<sequence>MSDYYNDNYHVLPYYILELEDRNGKKVTDKGFQELVKTESLNSAELMFRSMLFNSGCTLTLKKIEDGTEEVLAQRTE</sequence>
<evidence type="ECO:0000313" key="1">
    <source>
        <dbReference type="EMBL" id="MBO1264391.1"/>
    </source>
</evidence>
<proteinExistence type="predicted"/>